<dbReference type="PIRSF" id="PIRSF000654">
    <property type="entry name" value="Integrin-linked_kinase"/>
    <property type="match status" value="1"/>
</dbReference>
<dbReference type="Pfam" id="PF00069">
    <property type="entry name" value="Pkinase"/>
    <property type="match status" value="1"/>
</dbReference>
<dbReference type="PROSITE" id="PS00108">
    <property type="entry name" value="PROTEIN_KINASE_ST"/>
    <property type="match status" value="1"/>
</dbReference>
<dbReference type="GO" id="GO:0043410">
    <property type="term" value="P:positive regulation of MAPK cascade"/>
    <property type="evidence" value="ECO:0000318"/>
    <property type="project" value="GO_Central"/>
</dbReference>
<dbReference type="GO" id="GO:0004674">
    <property type="term" value="F:protein serine/threonine kinase activity"/>
    <property type="evidence" value="ECO:0007669"/>
    <property type="project" value="UniProtKB-KW"/>
</dbReference>
<dbReference type="PANTHER" id="PTHR44329">
    <property type="entry name" value="SERINE/THREONINE-PROTEIN KINASE TNNI3K-RELATED"/>
    <property type="match status" value="1"/>
</dbReference>
<feature type="binding site" evidence="9">
    <location>
        <position position="72"/>
    </location>
    <ligand>
        <name>ATP</name>
        <dbReference type="ChEBI" id="CHEBI:30616"/>
    </ligand>
</feature>
<feature type="compositionally biased region" description="Polar residues" evidence="11">
    <location>
        <begin position="8"/>
        <end position="25"/>
    </location>
</feature>
<dbReference type="InterPro" id="IPR017441">
    <property type="entry name" value="Protein_kinase_ATP_BS"/>
</dbReference>
<comment type="catalytic activity">
    <reaction evidence="8">
        <text>L-seryl-[protein] + ATP = O-phospho-L-seryl-[protein] + ADP + H(+)</text>
        <dbReference type="Rhea" id="RHEA:17989"/>
        <dbReference type="Rhea" id="RHEA-COMP:9863"/>
        <dbReference type="Rhea" id="RHEA-COMP:11604"/>
        <dbReference type="ChEBI" id="CHEBI:15378"/>
        <dbReference type="ChEBI" id="CHEBI:29999"/>
        <dbReference type="ChEBI" id="CHEBI:30616"/>
        <dbReference type="ChEBI" id="CHEBI:83421"/>
        <dbReference type="ChEBI" id="CHEBI:456216"/>
        <dbReference type="EC" id="2.7.11.1"/>
    </reaction>
</comment>
<protein>
    <recommendedName>
        <fullName evidence="1">non-specific serine/threonine protein kinase</fullName>
        <ecNumber evidence="1">2.7.11.1</ecNumber>
    </recommendedName>
</protein>
<evidence type="ECO:0000256" key="9">
    <source>
        <dbReference type="PROSITE-ProRule" id="PRU10141"/>
    </source>
</evidence>
<evidence type="ECO:0000256" key="8">
    <source>
        <dbReference type="ARBA" id="ARBA00048679"/>
    </source>
</evidence>
<dbReference type="PROSITE" id="PS50011">
    <property type="entry name" value="PROTEIN_KINASE_DOM"/>
    <property type="match status" value="1"/>
</dbReference>
<evidence type="ECO:0000256" key="1">
    <source>
        <dbReference type="ARBA" id="ARBA00012513"/>
    </source>
</evidence>
<dbReference type="STRING" id="45351.A7SD99"/>
<dbReference type="PhylomeDB" id="A7SD99"/>
<comment type="catalytic activity">
    <reaction evidence="7">
        <text>L-threonyl-[protein] + ATP = O-phospho-L-threonyl-[protein] + ADP + H(+)</text>
        <dbReference type="Rhea" id="RHEA:46608"/>
        <dbReference type="Rhea" id="RHEA-COMP:11060"/>
        <dbReference type="Rhea" id="RHEA-COMP:11605"/>
        <dbReference type="ChEBI" id="CHEBI:15378"/>
        <dbReference type="ChEBI" id="CHEBI:30013"/>
        <dbReference type="ChEBI" id="CHEBI:30616"/>
        <dbReference type="ChEBI" id="CHEBI:61977"/>
        <dbReference type="ChEBI" id="CHEBI:456216"/>
        <dbReference type="EC" id="2.7.11.1"/>
    </reaction>
</comment>
<dbReference type="EMBL" id="DS469628">
    <property type="protein sequence ID" value="EDO38327.1"/>
    <property type="molecule type" value="Genomic_DNA"/>
</dbReference>
<dbReference type="HOGENOM" id="CLU_000288_7_35_1"/>
<feature type="region of interest" description="Disordered" evidence="11">
    <location>
        <begin position="1"/>
        <end position="25"/>
    </location>
</feature>
<dbReference type="SMART" id="SM00220">
    <property type="entry name" value="S_TKc"/>
    <property type="match status" value="1"/>
</dbReference>
<evidence type="ECO:0000313" key="14">
    <source>
        <dbReference type="Proteomes" id="UP000001593"/>
    </source>
</evidence>
<evidence type="ECO:0000256" key="7">
    <source>
        <dbReference type="ARBA" id="ARBA00047899"/>
    </source>
</evidence>
<dbReference type="GO" id="GO:1902103">
    <property type="term" value="P:negative regulation of metaphase/anaphase transition of meiotic cell cycle"/>
    <property type="evidence" value="ECO:0000318"/>
    <property type="project" value="GO_Central"/>
</dbReference>
<gene>
    <name evidence="13" type="ORF">NEMVEDRAFT_v1g188457</name>
</gene>
<dbReference type="GO" id="GO:0005737">
    <property type="term" value="C:cytoplasm"/>
    <property type="evidence" value="ECO:0000318"/>
    <property type="project" value="GO_Central"/>
</dbReference>
<keyword evidence="2 10" id="KW-0723">Serine/threonine-protein kinase</keyword>
<dbReference type="eggNOG" id="KOG0192">
    <property type="taxonomic scope" value="Eukaryota"/>
</dbReference>
<evidence type="ECO:0000259" key="12">
    <source>
        <dbReference type="PROSITE" id="PS50011"/>
    </source>
</evidence>
<evidence type="ECO:0000256" key="10">
    <source>
        <dbReference type="RuleBase" id="RU000304"/>
    </source>
</evidence>
<evidence type="ECO:0000256" key="4">
    <source>
        <dbReference type="ARBA" id="ARBA00022741"/>
    </source>
</evidence>
<keyword evidence="14" id="KW-1185">Reference proteome</keyword>
<keyword evidence="6 9" id="KW-0067">ATP-binding</keyword>
<dbReference type="OrthoDB" id="4062651at2759"/>
<dbReference type="Proteomes" id="UP000001593">
    <property type="component" value="Unassembled WGS sequence"/>
</dbReference>
<proteinExistence type="inferred from homology"/>
<dbReference type="Gene3D" id="3.30.200.20">
    <property type="entry name" value="Phosphorylase Kinase, domain 1"/>
    <property type="match status" value="1"/>
</dbReference>
<dbReference type="InParanoid" id="A7SD99"/>
<comment type="similarity">
    <text evidence="10">Belongs to the protein kinase superfamily.</text>
</comment>
<dbReference type="GO" id="GO:0005524">
    <property type="term" value="F:ATP binding"/>
    <property type="evidence" value="ECO:0007669"/>
    <property type="project" value="UniProtKB-UniRule"/>
</dbReference>
<dbReference type="Gene3D" id="1.10.510.10">
    <property type="entry name" value="Transferase(Phosphotransferase) domain 1"/>
    <property type="match status" value="1"/>
</dbReference>
<evidence type="ECO:0000256" key="6">
    <source>
        <dbReference type="ARBA" id="ARBA00022840"/>
    </source>
</evidence>
<evidence type="ECO:0000256" key="11">
    <source>
        <dbReference type="SAM" id="MobiDB-lite"/>
    </source>
</evidence>
<dbReference type="SUPFAM" id="SSF56112">
    <property type="entry name" value="Protein kinase-like (PK-like)"/>
    <property type="match status" value="1"/>
</dbReference>
<dbReference type="GO" id="GO:0007165">
    <property type="term" value="P:signal transduction"/>
    <property type="evidence" value="ECO:0000318"/>
    <property type="project" value="GO_Central"/>
</dbReference>
<dbReference type="PROSITE" id="PS00107">
    <property type="entry name" value="PROTEIN_KINASE_ATP"/>
    <property type="match status" value="1"/>
</dbReference>
<dbReference type="InterPro" id="IPR000719">
    <property type="entry name" value="Prot_kinase_dom"/>
</dbReference>
<organism evidence="13 14">
    <name type="scientific">Nematostella vectensis</name>
    <name type="common">Starlet sea anemone</name>
    <dbReference type="NCBI Taxonomy" id="45351"/>
    <lineage>
        <taxon>Eukaryota</taxon>
        <taxon>Metazoa</taxon>
        <taxon>Cnidaria</taxon>
        <taxon>Anthozoa</taxon>
        <taxon>Hexacorallia</taxon>
        <taxon>Actiniaria</taxon>
        <taxon>Edwardsiidae</taxon>
        <taxon>Nematostella</taxon>
    </lineage>
</organism>
<dbReference type="AlphaFoldDB" id="A7SD99"/>
<name>A7SD99_NEMVE</name>
<keyword evidence="4 9" id="KW-0547">Nucleotide-binding</keyword>
<dbReference type="PANTHER" id="PTHR44329:SF285">
    <property type="entry name" value="V-MOS MOLONEY MURINE SARCOMA VIRAL ONCO HOMOLOG"/>
    <property type="match status" value="1"/>
</dbReference>
<sequence>MLRGKASCTVQLSRSKAPRQTKNTQPKPFVQEIELLAEDEAKLLNIGKLLGSGGFGSVFEGKYRGKKVAVKKLHVNSKNPRAVLQSFQAETSIMSFRHPNIVRTLAATSGELPLGRRLIVMEFAGNKTLRTIINCEKEVIDESRRLKFACHLCSALEFIHEREIAHLDVKPANILVDDHDLCKLSDFGCSQVVGDSDENLPVSPTYSYLTGTFAYRAPELLKGETPTTQADVYSMGICLWQLLTREQPYGSENLYVVVFGVVAYNLRPCVPSTEQESLKRYENLVEQLWQPNPASRPTARVSMEVLRSLSSS</sequence>
<dbReference type="OMA" id="HANGKIC"/>
<dbReference type="GO" id="GO:0004672">
    <property type="term" value="F:protein kinase activity"/>
    <property type="evidence" value="ECO:0000318"/>
    <property type="project" value="GO_Central"/>
</dbReference>
<accession>A7SD99</accession>
<evidence type="ECO:0000313" key="13">
    <source>
        <dbReference type="EMBL" id="EDO38327.1"/>
    </source>
</evidence>
<feature type="domain" description="Protein kinase" evidence="12">
    <location>
        <begin position="44"/>
        <end position="309"/>
    </location>
</feature>
<evidence type="ECO:0000256" key="5">
    <source>
        <dbReference type="ARBA" id="ARBA00022777"/>
    </source>
</evidence>
<dbReference type="EC" id="2.7.11.1" evidence="1"/>
<dbReference type="InterPro" id="IPR051681">
    <property type="entry name" value="Ser/Thr_Kinases-Pseudokinases"/>
</dbReference>
<reference evidence="13 14" key="1">
    <citation type="journal article" date="2007" name="Science">
        <title>Sea anemone genome reveals ancestral eumetazoan gene repertoire and genomic organization.</title>
        <authorList>
            <person name="Putnam N.H."/>
            <person name="Srivastava M."/>
            <person name="Hellsten U."/>
            <person name="Dirks B."/>
            <person name="Chapman J."/>
            <person name="Salamov A."/>
            <person name="Terry A."/>
            <person name="Shapiro H."/>
            <person name="Lindquist E."/>
            <person name="Kapitonov V.V."/>
            <person name="Jurka J."/>
            <person name="Genikhovich G."/>
            <person name="Grigoriev I.V."/>
            <person name="Lucas S.M."/>
            <person name="Steele R.E."/>
            <person name="Finnerty J.R."/>
            <person name="Technau U."/>
            <person name="Martindale M.Q."/>
            <person name="Rokhsar D.S."/>
        </authorList>
    </citation>
    <scope>NUCLEOTIDE SEQUENCE [LARGE SCALE GENOMIC DNA]</scope>
    <source>
        <strain evidence="14">CH2 X CH6</strain>
    </source>
</reference>
<keyword evidence="5" id="KW-0418">Kinase</keyword>
<evidence type="ECO:0000256" key="3">
    <source>
        <dbReference type="ARBA" id="ARBA00022679"/>
    </source>
</evidence>
<dbReference type="FunFam" id="3.30.200.20:FF:000316">
    <property type="entry name" value="Proto-oncogene serine/threonine-protein kinase mos"/>
    <property type="match status" value="1"/>
</dbReference>
<dbReference type="KEGG" id="nve:5509921"/>
<dbReference type="InterPro" id="IPR008271">
    <property type="entry name" value="Ser/Thr_kinase_AS"/>
</dbReference>
<keyword evidence="3" id="KW-0808">Transferase</keyword>
<dbReference type="FunCoup" id="A7SD99">
    <property type="interactions" value="54"/>
</dbReference>
<evidence type="ECO:0000256" key="2">
    <source>
        <dbReference type="ARBA" id="ARBA00022527"/>
    </source>
</evidence>
<dbReference type="InterPro" id="IPR011009">
    <property type="entry name" value="Kinase-like_dom_sf"/>
</dbReference>